<dbReference type="Proteomes" id="UP000004191">
    <property type="component" value="Unassembled WGS sequence"/>
</dbReference>
<comment type="similarity">
    <text evidence="5 6">Belongs to the FtsA/MreB family.</text>
</comment>
<dbReference type="PRINTS" id="PR01652">
    <property type="entry name" value="SHAPEPROTEIN"/>
</dbReference>
<evidence type="ECO:0000256" key="1">
    <source>
        <dbReference type="ARBA" id="ARBA00022490"/>
    </source>
</evidence>
<keyword evidence="8" id="KW-1185">Reference proteome</keyword>
<dbReference type="RefSeq" id="WP_005397928.1">
    <property type="nucleotide sequence ID" value="NZ_JH601088.1"/>
</dbReference>
<sequence length="338" mass="36276">MKLLNIFGANFAIDLGTENTLVYKENEGIILKEASVVAVDVRSGEVVSVGNSAEQMIGKSPDNIVIVRPLENGSISDFDITKILLKHCMEKSLAAINIIQPRVVITAPTGISDIEMRALEDACIYSGAREVYIIESSMADAIGNGHDINSTEGKLIVDFGAGNTEIAIISMNGIVISKNLRYGGDLLNEEIVNFIYSKYSISIGLSTAKELKEKIGTVGSLDNANPSMEVSGRDALSGMPVTIDVFSSDIKEAVMNKVKKFIDEIIYVLEKNPPELSRDILKNGIFITGGGSQLLGLDKLIQDTIGVKVSKSTTPLEDTVNGAGIVVCDLKKYKNSGK</sequence>
<evidence type="ECO:0000313" key="8">
    <source>
        <dbReference type="Proteomes" id="UP000004191"/>
    </source>
</evidence>
<dbReference type="STRING" id="883114.HMPREF9709_00656"/>
<dbReference type="PANTHER" id="PTHR42749:SF1">
    <property type="entry name" value="CELL SHAPE-DETERMINING PROTEIN MREB"/>
    <property type="match status" value="1"/>
</dbReference>
<dbReference type="GO" id="GO:0008360">
    <property type="term" value="P:regulation of cell shape"/>
    <property type="evidence" value="ECO:0007669"/>
    <property type="project" value="UniProtKB-UniRule"/>
</dbReference>
<keyword evidence="3 6" id="KW-0067">ATP-binding</keyword>
<dbReference type="GO" id="GO:0000902">
    <property type="term" value="P:cell morphogenesis"/>
    <property type="evidence" value="ECO:0007669"/>
    <property type="project" value="InterPro"/>
</dbReference>
<gene>
    <name evidence="6" type="primary">mreB</name>
    <name evidence="7" type="ORF">HMPREF9709_00656</name>
</gene>
<comment type="function">
    <text evidence="6">Forms membrane-associated dynamic filaments that are essential for cell shape determination. Acts by regulating cell wall synthesis and cell elongation, and thus cell shape. A feedback loop between cell geometry and MreB localization may maintain elongated cell shape by targeting cell wall growth to regions of negative cell wall curvature.</text>
</comment>
<keyword evidence="2 6" id="KW-0547">Nucleotide-binding</keyword>
<dbReference type="PANTHER" id="PTHR42749">
    <property type="entry name" value="CELL SHAPE-DETERMINING PROTEIN MREB"/>
    <property type="match status" value="1"/>
</dbReference>
<proteinExistence type="inferred from homology"/>
<evidence type="ECO:0000256" key="4">
    <source>
        <dbReference type="ARBA" id="ARBA00022960"/>
    </source>
</evidence>
<dbReference type="AlphaFoldDB" id="H3NMU5"/>
<comment type="subunit">
    <text evidence="6">Forms polymers.</text>
</comment>
<comment type="subcellular location">
    <subcellularLocation>
        <location evidence="6">Cytoplasm</location>
    </subcellularLocation>
    <text evidence="6">Membrane-associated.</text>
</comment>
<dbReference type="SUPFAM" id="SSF53067">
    <property type="entry name" value="Actin-like ATPase domain"/>
    <property type="match status" value="2"/>
</dbReference>
<dbReference type="EMBL" id="AGEI01000019">
    <property type="protein sequence ID" value="EHR34686.1"/>
    <property type="molecule type" value="Genomic_DNA"/>
</dbReference>
<dbReference type="HAMAP" id="MF_02207">
    <property type="entry name" value="MreB"/>
    <property type="match status" value="1"/>
</dbReference>
<evidence type="ECO:0000256" key="6">
    <source>
        <dbReference type="HAMAP-Rule" id="MF_02207"/>
    </source>
</evidence>
<reference evidence="7 8" key="1">
    <citation type="submission" date="2012-01" db="EMBL/GenBank/DDBJ databases">
        <title>The Genome Sequence of Helcococcus kunzii ATCC 51366.</title>
        <authorList>
            <consortium name="The Broad Institute Genome Sequencing Platform"/>
            <person name="Earl A."/>
            <person name="Ward D."/>
            <person name="Feldgarden M."/>
            <person name="Gevers D."/>
            <person name="Huys G."/>
            <person name="Young S.K."/>
            <person name="Zeng Q."/>
            <person name="Gargeya S."/>
            <person name="Fitzgerald M."/>
            <person name="Haas B."/>
            <person name="Abouelleil A."/>
            <person name="Alvarado L."/>
            <person name="Arachchi H.M."/>
            <person name="Berlin A."/>
            <person name="Chapman S.B."/>
            <person name="Gearin G."/>
            <person name="Goldberg J."/>
            <person name="Griggs A."/>
            <person name="Gujja S."/>
            <person name="Hansen M."/>
            <person name="Heiman D."/>
            <person name="Howarth C."/>
            <person name="Larimer J."/>
            <person name="Lui A."/>
            <person name="MacDonald P.J.P."/>
            <person name="McCowen C."/>
            <person name="Montmayeur A."/>
            <person name="Murphy C."/>
            <person name="Neiman D."/>
            <person name="Pearson M."/>
            <person name="Priest M."/>
            <person name="Roberts A."/>
            <person name="Saif S."/>
            <person name="Shea T."/>
            <person name="Sisk P."/>
            <person name="Stolte C."/>
            <person name="Sykes S."/>
            <person name="Wortman J."/>
            <person name="Nusbaum C."/>
            <person name="Birren B."/>
        </authorList>
    </citation>
    <scope>NUCLEOTIDE SEQUENCE [LARGE SCALE GENOMIC DNA]</scope>
    <source>
        <strain evidence="7 8">ATCC 51366</strain>
    </source>
</reference>
<protein>
    <recommendedName>
        <fullName evidence="6">Cell shape-determining protein MreB</fullName>
    </recommendedName>
</protein>
<dbReference type="eggNOG" id="COG1077">
    <property type="taxonomic scope" value="Bacteria"/>
</dbReference>
<dbReference type="InterPro" id="IPR043129">
    <property type="entry name" value="ATPase_NBD"/>
</dbReference>
<dbReference type="NCBIfam" id="NF010539">
    <property type="entry name" value="PRK13927.1"/>
    <property type="match status" value="1"/>
</dbReference>
<dbReference type="GO" id="GO:0005524">
    <property type="term" value="F:ATP binding"/>
    <property type="evidence" value="ECO:0007669"/>
    <property type="project" value="UniProtKB-KW"/>
</dbReference>
<dbReference type="Pfam" id="PF06723">
    <property type="entry name" value="MreB_Mbl"/>
    <property type="match status" value="1"/>
</dbReference>
<accession>H3NMU5</accession>
<keyword evidence="1 6" id="KW-0963">Cytoplasm</keyword>
<organism evidence="7 8">
    <name type="scientific">Helcococcus kunzii ATCC 51366</name>
    <dbReference type="NCBI Taxonomy" id="883114"/>
    <lineage>
        <taxon>Bacteria</taxon>
        <taxon>Bacillati</taxon>
        <taxon>Bacillota</taxon>
        <taxon>Tissierellia</taxon>
        <taxon>Tissierellales</taxon>
        <taxon>Peptoniphilaceae</taxon>
        <taxon>Helcococcus</taxon>
    </lineage>
</organism>
<evidence type="ECO:0000256" key="5">
    <source>
        <dbReference type="ARBA" id="ARBA00023458"/>
    </source>
</evidence>
<keyword evidence="4 6" id="KW-0133">Cell shape</keyword>
<dbReference type="OrthoDB" id="9768127at2"/>
<dbReference type="GO" id="GO:0005737">
    <property type="term" value="C:cytoplasm"/>
    <property type="evidence" value="ECO:0007669"/>
    <property type="project" value="UniProtKB-SubCell"/>
</dbReference>
<evidence type="ECO:0000313" key="7">
    <source>
        <dbReference type="EMBL" id="EHR34686.1"/>
    </source>
</evidence>
<dbReference type="CDD" id="cd10225">
    <property type="entry name" value="ASKHA_NBD_MreB-like"/>
    <property type="match status" value="1"/>
</dbReference>
<evidence type="ECO:0000256" key="3">
    <source>
        <dbReference type="ARBA" id="ARBA00022840"/>
    </source>
</evidence>
<dbReference type="InterPro" id="IPR056546">
    <property type="entry name" value="MreB_MamK-like"/>
</dbReference>
<comment type="caution">
    <text evidence="7">The sequence shown here is derived from an EMBL/GenBank/DDBJ whole genome shotgun (WGS) entry which is preliminary data.</text>
</comment>
<dbReference type="HOGENOM" id="CLU_052037_0_1_9"/>
<comment type="caution">
    <text evidence="6">Lacks conserved residue(s) required for the propagation of feature annotation.</text>
</comment>
<name>H3NMU5_9FIRM</name>
<dbReference type="GeneID" id="96998662"/>
<evidence type="ECO:0000256" key="2">
    <source>
        <dbReference type="ARBA" id="ARBA00022741"/>
    </source>
</evidence>
<dbReference type="Gene3D" id="3.30.420.40">
    <property type="match status" value="2"/>
</dbReference>
<dbReference type="InterPro" id="IPR004753">
    <property type="entry name" value="MreB"/>
</dbReference>